<dbReference type="InterPro" id="IPR005119">
    <property type="entry name" value="LysR_subst-bd"/>
</dbReference>
<evidence type="ECO:0000256" key="1">
    <source>
        <dbReference type="ARBA" id="ARBA00023015"/>
    </source>
</evidence>
<accession>A0A8R2HBQ8</accession>
<evidence type="ECO:0000256" key="3">
    <source>
        <dbReference type="ARBA" id="ARBA00023163"/>
    </source>
</evidence>
<evidence type="ECO:0000313" key="5">
    <source>
        <dbReference type="EnsemblMetazoa" id="XP_016664194.1"/>
    </source>
</evidence>
<keyword evidence="3" id="KW-0804">Transcription</keyword>
<feature type="domain" description="LysR substrate-binding" evidence="4">
    <location>
        <begin position="2"/>
        <end position="109"/>
    </location>
</feature>
<keyword evidence="2" id="KW-0238">DNA-binding</keyword>
<dbReference type="GO" id="GO:0006355">
    <property type="term" value="P:regulation of DNA-templated transcription"/>
    <property type="evidence" value="ECO:0007669"/>
    <property type="project" value="TreeGrafter"/>
</dbReference>
<dbReference type="PANTHER" id="PTHR30118">
    <property type="entry name" value="HTH-TYPE TRANSCRIPTIONAL REGULATOR LEUO-RELATED"/>
    <property type="match status" value="1"/>
</dbReference>
<keyword evidence="1" id="KW-0805">Transcription regulation</keyword>
<dbReference type="Pfam" id="PF03466">
    <property type="entry name" value="LysR_substrate"/>
    <property type="match status" value="1"/>
</dbReference>
<reference evidence="5" key="1">
    <citation type="submission" date="2022-06" db="UniProtKB">
        <authorList>
            <consortium name="EnsemblMetazoa"/>
        </authorList>
    </citation>
    <scope>IDENTIFICATION</scope>
</reference>
<dbReference type="PANTHER" id="PTHR30118:SF14">
    <property type="entry name" value="LYSR FAMILY TRANSCRIPTIONAL REGULATOR"/>
    <property type="match status" value="1"/>
</dbReference>
<evidence type="ECO:0000259" key="4">
    <source>
        <dbReference type="Pfam" id="PF03466"/>
    </source>
</evidence>
<dbReference type="Gene3D" id="3.40.190.10">
    <property type="entry name" value="Periplasmic binding protein-like II"/>
    <property type="match status" value="1"/>
</dbReference>
<name>A0A8R2HBQ8_ACYPI</name>
<dbReference type="AlphaFoldDB" id="A0A8R2HBQ8"/>
<dbReference type="EnsemblMetazoa" id="XM_016808705.1">
    <property type="protein sequence ID" value="XP_016664194.1"/>
    <property type="gene ID" value="LOC107885196"/>
</dbReference>
<proteinExistence type="predicted"/>
<dbReference type="GO" id="GO:0003677">
    <property type="term" value="F:DNA binding"/>
    <property type="evidence" value="ECO:0007669"/>
    <property type="project" value="UniProtKB-KW"/>
</dbReference>
<organism evidence="5">
    <name type="scientific">Acyrthosiphon pisum</name>
    <name type="common">Pea aphid</name>
    <dbReference type="NCBI Taxonomy" id="7029"/>
    <lineage>
        <taxon>Eukaryota</taxon>
        <taxon>Metazoa</taxon>
        <taxon>Ecdysozoa</taxon>
        <taxon>Arthropoda</taxon>
        <taxon>Hexapoda</taxon>
        <taxon>Insecta</taxon>
        <taxon>Pterygota</taxon>
        <taxon>Neoptera</taxon>
        <taxon>Paraneoptera</taxon>
        <taxon>Hemiptera</taxon>
        <taxon>Sternorrhyncha</taxon>
        <taxon>Aphidomorpha</taxon>
        <taxon>Aphidoidea</taxon>
        <taxon>Aphididae</taxon>
        <taxon>Macrosiphini</taxon>
        <taxon>Acyrthosiphon</taxon>
    </lineage>
</organism>
<dbReference type="InterPro" id="IPR050389">
    <property type="entry name" value="LysR-type_TF"/>
</dbReference>
<dbReference type="SUPFAM" id="SSF53850">
    <property type="entry name" value="Periplasmic binding protein-like II"/>
    <property type="match status" value="1"/>
</dbReference>
<protein>
    <recommendedName>
        <fullName evidence="4">LysR substrate-binding domain-containing protein</fullName>
    </recommendedName>
</protein>
<evidence type="ECO:0000256" key="2">
    <source>
        <dbReference type="ARBA" id="ARBA00023125"/>
    </source>
</evidence>
<sequence length="110" mass="12737">MEELQEEKFTLFLSSEPGVKKHQSIVEQLHANKTIGFRCDSLLTIITMLSTSDLVGFLPEFLFEKYKDVLRLKKINIPYTLPITELFMIYNRSALNSSVFSAFIEKITEK</sequence>